<accession>A0A411ZQX8</accession>
<proteinExistence type="predicted"/>
<evidence type="ECO:0000313" key="2">
    <source>
        <dbReference type="Proteomes" id="UP000283585"/>
    </source>
</evidence>
<comment type="caution">
    <text evidence="1">The sequence shown here is derived from an EMBL/GenBank/DDBJ whole genome shotgun (WGS) entry which is preliminary data.</text>
</comment>
<dbReference type="Pfam" id="PF06949">
    <property type="entry name" value="DUF1292"/>
    <property type="match status" value="1"/>
</dbReference>
<organism evidence="1 2">
    <name type="scientific">Blautia obeum</name>
    <dbReference type="NCBI Taxonomy" id="40520"/>
    <lineage>
        <taxon>Bacteria</taxon>
        <taxon>Bacillati</taxon>
        <taxon>Bacillota</taxon>
        <taxon>Clostridia</taxon>
        <taxon>Lachnospirales</taxon>
        <taxon>Lachnospiraceae</taxon>
        <taxon>Blautia</taxon>
    </lineage>
</organism>
<evidence type="ECO:0000313" key="1">
    <source>
        <dbReference type="EMBL" id="RGQ05278.1"/>
    </source>
</evidence>
<dbReference type="EMBL" id="QRSS01000007">
    <property type="protein sequence ID" value="RGQ05278.1"/>
    <property type="molecule type" value="Genomic_DNA"/>
</dbReference>
<dbReference type="InterPro" id="IPR009711">
    <property type="entry name" value="UPF0473"/>
</dbReference>
<name>A0A411ZQX8_9FIRM</name>
<dbReference type="Proteomes" id="UP000283585">
    <property type="component" value="Unassembled WGS sequence"/>
</dbReference>
<reference evidence="1 2" key="1">
    <citation type="submission" date="2018-08" db="EMBL/GenBank/DDBJ databases">
        <title>A genome reference for cultivated species of the human gut microbiota.</title>
        <authorList>
            <person name="Zou Y."/>
            <person name="Xue W."/>
            <person name="Luo G."/>
        </authorList>
    </citation>
    <scope>NUCLEOTIDE SEQUENCE [LARGE SCALE GENOMIC DNA]</scope>
    <source>
        <strain evidence="1 2">AF29-2BH</strain>
    </source>
</reference>
<dbReference type="RefSeq" id="WP_118044635.1">
    <property type="nucleotide sequence ID" value="NZ_QRSS01000007.1"/>
</dbReference>
<protein>
    <submittedName>
        <fullName evidence="1">DUF1292 domain-containing protein</fullName>
    </submittedName>
</protein>
<sequence>MDFDNIVTLYDEDGNEIEFEIIEQVKFRGKEYFLLWGEDEDEERV</sequence>
<dbReference type="AlphaFoldDB" id="A0A411ZQX8"/>
<gene>
    <name evidence="1" type="ORF">DWZ12_08065</name>
</gene>